<dbReference type="InterPro" id="IPR032675">
    <property type="entry name" value="LRR_dom_sf"/>
</dbReference>
<dbReference type="AlphaFoldDB" id="A0A8S9H868"/>
<organism evidence="5 6">
    <name type="scientific">Brassica cretica</name>
    <name type="common">Mustard</name>
    <dbReference type="NCBI Taxonomy" id="69181"/>
    <lineage>
        <taxon>Eukaryota</taxon>
        <taxon>Viridiplantae</taxon>
        <taxon>Streptophyta</taxon>
        <taxon>Embryophyta</taxon>
        <taxon>Tracheophyta</taxon>
        <taxon>Spermatophyta</taxon>
        <taxon>Magnoliopsida</taxon>
        <taxon>eudicotyledons</taxon>
        <taxon>Gunneridae</taxon>
        <taxon>Pentapetalae</taxon>
        <taxon>rosids</taxon>
        <taxon>malvids</taxon>
        <taxon>Brassicales</taxon>
        <taxon>Brassicaceae</taxon>
        <taxon>Brassiceae</taxon>
        <taxon>Brassica</taxon>
    </lineage>
</organism>
<dbReference type="SUPFAM" id="SSF52540">
    <property type="entry name" value="P-loop containing nucleoside triphosphate hydrolases"/>
    <property type="match status" value="1"/>
</dbReference>
<evidence type="ECO:0000256" key="1">
    <source>
        <dbReference type="ARBA" id="ARBA00008894"/>
    </source>
</evidence>
<evidence type="ECO:0000259" key="4">
    <source>
        <dbReference type="PROSITE" id="PS51153"/>
    </source>
</evidence>
<comment type="similarity">
    <text evidence="1">Belongs to the disease resistance NB-LRR family.</text>
</comment>
<evidence type="ECO:0000313" key="6">
    <source>
        <dbReference type="Proteomes" id="UP000712281"/>
    </source>
</evidence>
<dbReference type="SUPFAM" id="SSF52058">
    <property type="entry name" value="L domain-like"/>
    <property type="match status" value="1"/>
</dbReference>
<accession>A0A8S9H868</accession>
<sequence length="672" mass="76909">MSDVVSVGVGSVAGAVVSELLKAVIEEAKLVVSFKSVYMELASTMEKMLPIIMEIEMLQRAEELQDLDNIINEARVLVRKCSQVKRWNLPSKAKYTRKIDETNKKMLKFCLVSHVFFFFAEKFEYIFFCVASSAPTFRNIVQNLLEHNGYEAPAYENDSQAVDGLRKLLEELKEDGPILLVLDDLWQGAESFLQKFQINMLDFKILVTSWFEFPSFGPTYHLKPLGDEDAKSLLSERASPGFYRIALKHEDRLQQILKHCYGFPLLIEVIGCQHIRNAGHWIQGWSEEEINIDNPPPFVLCRQPSLNVLDIGSFLEEKIHASSIIDMWMELYGESSTVHVKYLNDLAFLNLYKLFPIWRTGGLDISFGSSYMWIMWMLVSEKLLNVIPFGIHEHEDSFYNDFLVTRHSILRDLAQSKSEEHHERERLNLEIREDAFPDWCLEPISARLLSISADWMFSSTWVEMECPNVEALVLNLSSSSYALPNFITTMKKLKVVIIINDGHYPAKLTNLSCLSSLPNLKRIRFEKNSINSLDILLSPLCSLEKLSMFRCRFREVSYNIEDIAIPEALPSLQEIDIDHCYDLDELPAWVSEVVLLKKLSITNCGKLSVLPKALGNLSYELPESIERLGNLRLLDILIRMCPGCELPDPVSSSESSEVDCDEDQNEESESVI</sequence>
<dbReference type="PANTHER" id="PTHR36766:SF3">
    <property type="entry name" value="RPW8 DOMAIN-CONTAINING PROTEIN"/>
    <property type="match status" value="1"/>
</dbReference>
<dbReference type="GO" id="GO:0006952">
    <property type="term" value="P:defense response"/>
    <property type="evidence" value="ECO:0007669"/>
    <property type="project" value="UniProtKB-KW"/>
</dbReference>
<keyword evidence="2" id="KW-0611">Plant defense</keyword>
<gene>
    <name evidence="5" type="ORF">F2Q68_00036374</name>
</gene>
<feature type="domain" description="RPW8" evidence="4">
    <location>
        <begin position="1"/>
        <end position="148"/>
    </location>
</feature>
<dbReference type="Gene3D" id="3.40.50.300">
    <property type="entry name" value="P-loop containing nucleotide triphosphate hydrolases"/>
    <property type="match status" value="1"/>
</dbReference>
<dbReference type="InterPro" id="IPR008808">
    <property type="entry name" value="Powdery_mildew-R_dom"/>
</dbReference>
<reference evidence="5" key="1">
    <citation type="submission" date="2019-12" db="EMBL/GenBank/DDBJ databases">
        <title>Genome sequencing and annotation of Brassica cretica.</title>
        <authorList>
            <person name="Studholme D.J."/>
            <person name="Sarris P.F."/>
        </authorList>
    </citation>
    <scope>NUCLEOTIDE SEQUENCE</scope>
    <source>
        <strain evidence="5">PFS-001/15</strain>
        <tissue evidence="5">Leaf</tissue>
    </source>
</reference>
<proteinExistence type="inferred from homology"/>
<dbReference type="GO" id="GO:0043531">
    <property type="term" value="F:ADP binding"/>
    <property type="evidence" value="ECO:0007669"/>
    <property type="project" value="InterPro"/>
</dbReference>
<dbReference type="PANTHER" id="PTHR36766">
    <property type="entry name" value="PLANT BROAD-SPECTRUM MILDEW RESISTANCE PROTEIN RPW8"/>
    <property type="match status" value="1"/>
</dbReference>
<dbReference type="PROSITE" id="PS51153">
    <property type="entry name" value="RPW8"/>
    <property type="match status" value="1"/>
</dbReference>
<feature type="compositionally biased region" description="Acidic residues" evidence="3">
    <location>
        <begin position="656"/>
        <end position="672"/>
    </location>
</feature>
<evidence type="ECO:0000313" key="5">
    <source>
        <dbReference type="EMBL" id="KAF2554019.1"/>
    </source>
</evidence>
<name>A0A8S9H868_BRACR</name>
<comment type="caution">
    <text evidence="5">The sequence shown here is derived from an EMBL/GenBank/DDBJ whole genome shotgun (WGS) entry which is preliminary data.</text>
</comment>
<dbReference type="Pfam" id="PF05659">
    <property type="entry name" value="RPW8"/>
    <property type="match status" value="1"/>
</dbReference>
<protein>
    <recommendedName>
        <fullName evidence="4">RPW8 domain-containing protein</fullName>
    </recommendedName>
</protein>
<dbReference type="EMBL" id="QGKW02001988">
    <property type="protein sequence ID" value="KAF2554019.1"/>
    <property type="molecule type" value="Genomic_DNA"/>
</dbReference>
<evidence type="ECO:0000256" key="3">
    <source>
        <dbReference type="SAM" id="MobiDB-lite"/>
    </source>
</evidence>
<dbReference type="Gene3D" id="3.80.10.10">
    <property type="entry name" value="Ribonuclease Inhibitor"/>
    <property type="match status" value="1"/>
</dbReference>
<evidence type="ECO:0000256" key="2">
    <source>
        <dbReference type="ARBA" id="ARBA00022821"/>
    </source>
</evidence>
<feature type="region of interest" description="Disordered" evidence="3">
    <location>
        <begin position="648"/>
        <end position="672"/>
    </location>
</feature>
<dbReference type="InterPro" id="IPR027417">
    <property type="entry name" value="P-loop_NTPase"/>
</dbReference>
<dbReference type="Proteomes" id="UP000712281">
    <property type="component" value="Unassembled WGS sequence"/>
</dbReference>